<proteinExistence type="predicted"/>
<feature type="region of interest" description="Disordered" evidence="1">
    <location>
        <begin position="1"/>
        <end position="21"/>
    </location>
</feature>
<comment type="caution">
    <text evidence="2">The sequence shown here is derived from an EMBL/GenBank/DDBJ whole genome shotgun (WGS) entry which is preliminary data.</text>
</comment>
<evidence type="ECO:0000313" key="3">
    <source>
        <dbReference type="Proteomes" id="UP001447188"/>
    </source>
</evidence>
<organism evidence="2 3">
    <name type="scientific">Discina gigas</name>
    <dbReference type="NCBI Taxonomy" id="1032678"/>
    <lineage>
        <taxon>Eukaryota</taxon>
        <taxon>Fungi</taxon>
        <taxon>Dikarya</taxon>
        <taxon>Ascomycota</taxon>
        <taxon>Pezizomycotina</taxon>
        <taxon>Pezizomycetes</taxon>
        <taxon>Pezizales</taxon>
        <taxon>Discinaceae</taxon>
        <taxon>Discina</taxon>
    </lineage>
</organism>
<accession>A0ABR3GL18</accession>
<dbReference type="EMBL" id="JBBBZM010000047">
    <property type="protein sequence ID" value="KAL0636573.1"/>
    <property type="molecule type" value="Genomic_DNA"/>
</dbReference>
<protein>
    <submittedName>
        <fullName evidence="2">Uncharacterized protein</fullName>
    </submittedName>
</protein>
<feature type="compositionally biased region" description="Low complexity" evidence="1">
    <location>
        <begin position="12"/>
        <end position="21"/>
    </location>
</feature>
<reference evidence="2 3" key="1">
    <citation type="submission" date="2024-02" db="EMBL/GenBank/DDBJ databases">
        <title>Discinaceae phylogenomics.</title>
        <authorList>
            <person name="Dirks A.C."/>
            <person name="James T.Y."/>
        </authorList>
    </citation>
    <scope>NUCLEOTIDE SEQUENCE [LARGE SCALE GENOMIC DNA]</scope>
    <source>
        <strain evidence="2 3">ACD0624</strain>
    </source>
</reference>
<evidence type="ECO:0000313" key="2">
    <source>
        <dbReference type="EMBL" id="KAL0636573.1"/>
    </source>
</evidence>
<dbReference type="Proteomes" id="UP001447188">
    <property type="component" value="Unassembled WGS sequence"/>
</dbReference>
<evidence type="ECO:0000256" key="1">
    <source>
        <dbReference type="SAM" id="MobiDB-lite"/>
    </source>
</evidence>
<keyword evidence="3" id="KW-1185">Reference proteome</keyword>
<name>A0ABR3GL18_9PEZI</name>
<gene>
    <name evidence="2" type="ORF">Q9L58_004411</name>
</gene>
<sequence length="209" mass="23224">MSSQQSEPKEGSSASSAVPPVAGRIPSSLWADFDADFTQPAFLNDAPTAPGRGVVRRPTMRLLRASSLPTSVQDGPRMTESEWQEIDQRLEGLYDFRRSQIYAPPLARSGIPTSSQQPSPRVIRSQTTPIAAGSATARPRMVLDDDSEEYVIRPRMVLDDDSEEYVNMTEARTRLRKRDILKLFGAKLAIKFKKLARSKTYNGRPATRG</sequence>